<organism evidence="4">
    <name type="scientific">marine metagenome</name>
    <dbReference type="NCBI Taxonomy" id="408172"/>
    <lineage>
        <taxon>unclassified sequences</taxon>
        <taxon>metagenomes</taxon>
        <taxon>ecological metagenomes</taxon>
    </lineage>
</organism>
<keyword evidence="2" id="KW-0472">Membrane</keyword>
<proteinExistence type="predicted"/>
<reference evidence="4" key="1">
    <citation type="submission" date="2018-05" db="EMBL/GenBank/DDBJ databases">
        <authorList>
            <person name="Lanie J.A."/>
            <person name="Ng W.-L."/>
            <person name="Kazmierczak K.M."/>
            <person name="Andrzejewski T.M."/>
            <person name="Davidsen T.M."/>
            <person name="Wayne K.J."/>
            <person name="Tettelin H."/>
            <person name="Glass J.I."/>
            <person name="Rusch D."/>
            <person name="Podicherti R."/>
            <person name="Tsui H.-C.T."/>
            <person name="Winkler M.E."/>
        </authorList>
    </citation>
    <scope>NUCLEOTIDE SEQUENCE</scope>
</reference>
<evidence type="ECO:0000256" key="2">
    <source>
        <dbReference type="ARBA" id="ARBA00023136"/>
    </source>
</evidence>
<accession>A0A382R3C9</accession>
<evidence type="ECO:0000313" key="4">
    <source>
        <dbReference type="EMBL" id="SVC91717.1"/>
    </source>
</evidence>
<dbReference type="AlphaFoldDB" id="A0A382R3C9"/>
<dbReference type="Gene3D" id="2.40.170.20">
    <property type="entry name" value="TonB-dependent receptor, beta-barrel domain"/>
    <property type="match status" value="1"/>
</dbReference>
<sequence>GGGGVDLGSLPVAGVESIDVYRGAVPARFGGNSLGGVLHLRTRSLGGQRRWRVQSSSGSFGTRQVNMSASMPFRALDLMVLADVNHSDNDFRFFDDNGTEYNQADDGWVRRRNSDFTSLRTIAKVGRRGGTHRWQVHDLHDASHKGLPGIGNFQSLHSRFDTWRNLTEALFYGPLSPTSAYRLRAYHSLERGTFKDLRGEVGAAQDHDQTTTRGIGLHGEYVRHMGNQRLATLFLDACQERFDGEDLLRDGAPEPDARRRVASVGGELESPLGYGLTAHIGGQWEGFDDRFFDDGNFVPAAPFSPFHDQRGLWGARGGLSADLGWG</sequence>
<dbReference type="InterPro" id="IPR036942">
    <property type="entry name" value="Beta-barrel_TonB_sf"/>
</dbReference>
<keyword evidence="3" id="KW-0998">Cell outer membrane</keyword>
<protein>
    <recommendedName>
        <fullName evidence="5">TonB-dependent receptor plug domain-containing protein</fullName>
    </recommendedName>
</protein>
<dbReference type="EMBL" id="UINC01118527">
    <property type="protein sequence ID" value="SVC91717.1"/>
    <property type="molecule type" value="Genomic_DNA"/>
</dbReference>
<comment type="subcellular location">
    <subcellularLocation>
        <location evidence="1">Cell outer membrane</location>
    </subcellularLocation>
</comment>
<feature type="non-terminal residue" evidence="4">
    <location>
        <position position="1"/>
    </location>
</feature>
<feature type="non-terminal residue" evidence="4">
    <location>
        <position position="326"/>
    </location>
</feature>
<dbReference type="SUPFAM" id="SSF56935">
    <property type="entry name" value="Porins"/>
    <property type="match status" value="1"/>
</dbReference>
<evidence type="ECO:0000256" key="1">
    <source>
        <dbReference type="ARBA" id="ARBA00004442"/>
    </source>
</evidence>
<dbReference type="GO" id="GO:0009279">
    <property type="term" value="C:cell outer membrane"/>
    <property type="evidence" value="ECO:0007669"/>
    <property type="project" value="UniProtKB-SubCell"/>
</dbReference>
<name>A0A382R3C9_9ZZZZ</name>
<gene>
    <name evidence="4" type="ORF">METZ01_LOCUS344571</name>
</gene>
<evidence type="ECO:0000256" key="3">
    <source>
        <dbReference type="ARBA" id="ARBA00023237"/>
    </source>
</evidence>
<evidence type="ECO:0008006" key="5">
    <source>
        <dbReference type="Google" id="ProtNLM"/>
    </source>
</evidence>